<dbReference type="EMBL" id="CM046515">
    <property type="protein sequence ID" value="KAI8649200.1"/>
    <property type="molecule type" value="Genomic_DNA"/>
</dbReference>
<comment type="caution">
    <text evidence="1">The sequence shown here is derived from an EMBL/GenBank/DDBJ whole genome shotgun (WGS) entry which is preliminary data.</text>
</comment>
<name>A0ACC0QCY1_9HYPO</name>
<evidence type="ECO:0000313" key="2">
    <source>
        <dbReference type="Proteomes" id="UP001065298"/>
    </source>
</evidence>
<reference evidence="1" key="1">
    <citation type="submission" date="2022-06" db="EMBL/GenBank/DDBJ databases">
        <title>Fusarium solani species complex genomes reveal bases of compartmentalisation and animal pathogenesis.</title>
        <authorList>
            <person name="Tsai I.J."/>
        </authorList>
    </citation>
    <scope>NUCLEOTIDE SEQUENCE</scope>
    <source>
        <strain evidence="1">Fu6.1</strain>
    </source>
</reference>
<proteinExistence type="predicted"/>
<dbReference type="Proteomes" id="UP001065298">
    <property type="component" value="Chromosome 13"/>
</dbReference>
<evidence type="ECO:0000313" key="1">
    <source>
        <dbReference type="EMBL" id="KAI8649200.1"/>
    </source>
</evidence>
<organism evidence="1 2">
    <name type="scientific">Fusarium keratoplasticum</name>
    <dbReference type="NCBI Taxonomy" id="1328300"/>
    <lineage>
        <taxon>Eukaryota</taxon>
        <taxon>Fungi</taxon>
        <taxon>Dikarya</taxon>
        <taxon>Ascomycota</taxon>
        <taxon>Pezizomycotina</taxon>
        <taxon>Sordariomycetes</taxon>
        <taxon>Hypocreomycetidae</taxon>
        <taxon>Hypocreales</taxon>
        <taxon>Nectriaceae</taxon>
        <taxon>Fusarium</taxon>
        <taxon>Fusarium solani species complex</taxon>
    </lineage>
</organism>
<protein>
    <submittedName>
        <fullName evidence="1">Positive regulator of purine utilization</fullName>
    </submittedName>
</protein>
<sequence length="657" mass="73361">MHSTGQKSTLRGARKVRVGPRAQLACINCKTRKQKCDNQVPSCANCQRFGLACFVEDPVTGRHQPRNYVETLEARVGFLEEQLRRSVGTAYTPLDETRRIENSPTCSRTPRDQTVEADESSSDLSNQVGRLGLLVDGEEPHYLGSSSAFSFSRLIHSSLRQSLVQGDPKPLDFHLRDTVEPSPCCLPDYEVAMSLSNAYFENIHPQYPFLHEPTFRRWERSLIGPIGLVEDLSFGPVATFFVYMTYAIGALLLENSGSLSQQLYASAQVYIDNVLSRNNLETIQAILSYTMYSLRSSVGPSVWKLSGLALRQCIELGYHRSSKRFGSVSDPLRLELQKRVFWCAFGIDCVAALTLGRPLGIPLQEVDAELPMDIDDANVTETGLLASPRNPTSEACTTTSTALHVFRLRRIWAQIHGSLYSDVNGGIDQATRDHKIIMFRAQIDDWLGSVPPIPTRTGPALSIFATQDWYDLNYNETIVMLYRCQITGKEGDRNGEVLLECAKAAASICLGYRRQYIGRAVNYTWSTLHVIFSAGLTYLHCLWASDQLRQATSITEMSTILTSCTMLLVVIAERWKKAAPYRDIFEAFCSRTTSMMANRGSQQPSLPPSMEPSSAETERFAEWMANISSLGMSEAVDDLLTGLITDVEPQEEAEYHT</sequence>
<keyword evidence="2" id="KW-1185">Reference proteome</keyword>
<accession>A0ACC0QCY1</accession>
<gene>
    <name evidence="1" type="ORF">NCS57_01456300</name>
</gene>